<dbReference type="EMBL" id="JASCZI010183369">
    <property type="protein sequence ID" value="MED6189324.1"/>
    <property type="molecule type" value="Genomic_DNA"/>
</dbReference>
<sequence length="82" mass="8562">MRSFARRPGVTISGGLLSLTTGTASGTIVGSASIRFRSCPPTTPVGQPRNMLIGGWLPVIVGSCPRIACCKILEALSCRMID</sequence>
<protein>
    <recommendedName>
        <fullName evidence="3">Secreted protein</fullName>
    </recommendedName>
</protein>
<feature type="non-terminal residue" evidence="1">
    <location>
        <position position="82"/>
    </location>
</feature>
<reference evidence="1 2" key="1">
    <citation type="journal article" date="2023" name="Plants (Basel)">
        <title>Bridging the Gap: Combining Genomics and Transcriptomics Approaches to Understand Stylosanthes scabra, an Orphan Legume from the Brazilian Caatinga.</title>
        <authorList>
            <person name="Ferreira-Neto J.R.C."/>
            <person name="da Silva M.D."/>
            <person name="Binneck E."/>
            <person name="de Melo N.F."/>
            <person name="da Silva R.H."/>
            <person name="de Melo A.L.T.M."/>
            <person name="Pandolfi V."/>
            <person name="Bustamante F.O."/>
            <person name="Brasileiro-Vidal A.C."/>
            <person name="Benko-Iseppon A.M."/>
        </authorList>
    </citation>
    <scope>NUCLEOTIDE SEQUENCE [LARGE SCALE GENOMIC DNA]</scope>
    <source>
        <tissue evidence="1">Leaves</tissue>
    </source>
</reference>
<comment type="caution">
    <text evidence="1">The sequence shown here is derived from an EMBL/GenBank/DDBJ whole genome shotgun (WGS) entry which is preliminary data.</text>
</comment>
<organism evidence="1 2">
    <name type="scientific">Stylosanthes scabra</name>
    <dbReference type="NCBI Taxonomy" id="79078"/>
    <lineage>
        <taxon>Eukaryota</taxon>
        <taxon>Viridiplantae</taxon>
        <taxon>Streptophyta</taxon>
        <taxon>Embryophyta</taxon>
        <taxon>Tracheophyta</taxon>
        <taxon>Spermatophyta</taxon>
        <taxon>Magnoliopsida</taxon>
        <taxon>eudicotyledons</taxon>
        <taxon>Gunneridae</taxon>
        <taxon>Pentapetalae</taxon>
        <taxon>rosids</taxon>
        <taxon>fabids</taxon>
        <taxon>Fabales</taxon>
        <taxon>Fabaceae</taxon>
        <taxon>Papilionoideae</taxon>
        <taxon>50 kb inversion clade</taxon>
        <taxon>dalbergioids sensu lato</taxon>
        <taxon>Dalbergieae</taxon>
        <taxon>Pterocarpus clade</taxon>
        <taxon>Stylosanthes</taxon>
    </lineage>
</organism>
<gene>
    <name evidence="1" type="ORF">PIB30_094862</name>
</gene>
<evidence type="ECO:0000313" key="2">
    <source>
        <dbReference type="Proteomes" id="UP001341840"/>
    </source>
</evidence>
<keyword evidence="2" id="KW-1185">Reference proteome</keyword>
<name>A0ABU6WVF2_9FABA</name>
<evidence type="ECO:0008006" key="3">
    <source>
        <dbReference type="Google" id="ProtNLM"/>
    </source>
</evidence>
<dbReference type="Proteomes" id="UP001341840">
    <property type="component" value="Unassembled WGS sequence"/>
</dbReference>
<proteinExistence type="predicted"/>
<evidence type="ECO:0000313" key="1">
    <source>
        <dbReference type="EMBL" id="MED6189324.1"/>
    </source>
</evidence>
<accession>A0ABU6WVF2</accession>